<dbReference type="RefSeq" id="WP_008901112.1">
    <property type="nucleotide sequence ID" value="NZ_GL397071.1"/>
</dbReference>
<dbReference type="EC" id="3.1.3.5" evidence="1"/>
<dbReference type="PANTHER" id="PTHR43434">
    <property type="entry name" value="PHOSPHOGLYCOLATE PHOSPHATASE"/>
    <property type="match status" value="1"/>
</dbReference>
<dbReference type="Gene3D" id="1.10.150.240">
    <property type="entry name" value="Putative phosphatase, domain 2"/>
    <property type="match status" value="1"/>
</dbReference>
<dbReference type="STRING" id="862517.HMPREF9225_0276"/>
<dbReference type="InterPro" id="IPR006439">
    <property type="entry name" value="HAD-SF_hydro_IA"/>
</dbReference>
<dbReference type="EMBL" id="AEEH01000017">
    <property type="protein sequence ID" value="EFM26085.1"/>
    <property type="molecule type" value="Genomic_DNA"/>
</dbReference>
<dbReference type="SFLD" id="SFLDG01129">
    <property type="entry name" value="C1.5:_HAD__Beta-PGM__Phosphata"/>
    <property type="match status" value="1"/>
</dbReference>
<reference evidence="1 2" key="1">
    <citation type="submission" date="2010-07" db="EMBL/GenBank/DDBJ databases">
        <authorList>
            <person name="Muzny D."/>
            <person name="Qin X."/>
            <person name="Deng J."/>
            <person name="Jiang H."/>
            <person name="Liu Y."/>
            <person name="Qu J."/>
            <person name="Song X.-Z."/>
            <person name="Zhang L."/>
            <person name="Thornton R."/>
            <person name="Coyle M."/>
            <person name="Francisco L."/>
            <person name="Jackson L."/>
            <person name="Javaid M."/>
            <person name="Korchina V."/>
            <person name="Kovar C."/>
            <person name="Mata R."/>
            <person name="Mathew T."/>
            <person name="Ngo R."/>
            <person name="Nguyen L."/>
            <person name="Nguyen N."/>
            <person name="Okwuonu G."/>
            <person name="Ongeri F."/>
            <person name="Pham C."/>
            <person name="Simmons D."/>
            <person name="Wilczek-Boney K."/>
            <person name="Hale W."/>
            <person name="Jakkamsetti A."/>
            <person name="Pham P."/>
            <person name="Ruth R."/>
            <person name="San Lucas F."/>
            <person name="Warren J."/>
            <person name="Zhang J."/>
            <person name="Zhao Z."/>
            <person name="Zhou C."/>
            <person name="Zhu D."/>
            <person name="Lee S."/>
            <person name="Bess C."/>
            <person name="Blankenburg K."/>
            <person name="Forbes L."/>
            <person name="Fu Q."/>
            <person name="Gubbala S."/>
            <person name="Hirani K."/>
            <person name="Jayaseelan J.C."/>
            <person name="Lara F."/>
            <person name="Munidasa M."/>
            <person name="Palculict T."/>
            <person name="Patil S."/>
            <person name="Pu L.-L."/>
            <person name="Saada N."/>
            <person name="Tang L."/>
            <person name="Weissenberger G."/>
            <person name="Zhu Y."/>
            <person name="Hemphill L."/>
            <person name="Shang Y."/>
            <person name="Youmans B."/>
            <person name="Ayvaz T."/>
            <person name="Ross M."/>
            <person name="Santibanez J."/>
            <person name="Aqrawi P."/>
            <person name="Gross S."/>
            <person name="Joshi V."/>
            <person name="Fowler G."/>
            <person name="Nazareth L."/>
            <person name="Reid J."/>
            <person name="Worley K."/>
            <person name="Petrosino J."/>
            <person name="Highlander S."/>
            <person name="Gibbs R."/>
        </authorList>
    </citation>
    <scope>NUCLEOTIDE SEQUENCE [LARGE SCALE GENOMIC DNA]</scope>
    <source>
        <strain evidence="1 2">ATCC BAA-1640</strain>
    </source>
</reference>
<dbReference type="NCBIfam" id="TIGR01549">
    <property type="entry name" value="HAD-SF-IA-v1"/>
    <property type="match status" value="1"/>
</dbReference>
<dbReference type="GO" id="GO:0004713">
    <property type="term" value="F:protein tyrosine kinase activity"/>
    <property type="evidence" value="ECO:0007669"/>
    <property type="project" value="TreeGrafter"/>
</dbReference>
<dbReference type="GO" id="GO:0008253">
    <property type="term" value="F:5'-nucleotidase activity"/>
    <property type="evidence" value="ECO:0007669"/>
    <property type="project" value="UniProtKB-EC"/>
</dbReference>
<dbReference type="GO" id="GO:0005829">
    <property type="term" value="C:cytosol"/>
    <property type="evidence" value="ECO:0007669"/>
    <property type="project" value="TreeGrafter"/>
</dbReference>
<keyword evidence="2" id="KW-1185">Reference proteome</keyword>
<dbReference type="InterPro" id="IPR023214">
    <property type="entry name" value="HAD_sf"/>
</dbReference>
<dbReference type="eggNOG" id="COG0546">
    <property type="taxonomic scope" value="Bacteria"/>
</dbReference>
<sequence length="209" mass="23844">MVVLFDLDGTIIDSYLGISSGLKETFKKYGVKDADSLDYNQFIGPPLRDSLKAVFDSDEEIIEAIEDFRKYYDEKGQYELVAYKNIEDVFIEIKDHKLLVATSKPQKRARDILDRLGYSKYFHYIAGAVDGEHNKELIIRDALSQIDCDEDEEIYMVGDRFSDIVGAKGAGVKSVGVLYGYGKRDELEHYGADYIVDTVLDLKDFFKNK</sequence>
<dbReference type="InterPro" id="IPR023198">
    <property type="entry name" value="PGP-like_dom2"/>
</dbReference>
<dbReference type="SFLD" id="SFLDS00003">
    <property type="entry name" value="Haloacid_Dehalogenase"/>
    <property type="match status" value="1"/>
</dbReference>
<accession>E0NJD7</accession>
<dbReference type="InterPro" id="IPR036412">
    <property type="entry name" value="HAD-like_sf"/>
</dbReference>
<dbReference type="PANTHER" id="PTHR43434:SF20">
    <property type="entry name" value="5'-NUCLEOTIDASE"/>
    <property type="match status" value="1"/>
</dbReference>
<protein>
    <submittedName>
        <fullName evidence="1">HAD hydrolase, family IA, variant 1</fullName>
        <ecNumber evidence="1">3.1.3.5</ecNumber>
    </submittedName>
</protein>
<dbReference type="OrthoDB" id="9792518at2"/>
<name>E0NJD7_9FIRM</name>
<comment type="caution">
    <text evidence="1">The sequence shown here is derived from an EMBL/GenBank/DDBJ whole genome shotgun (WGS) entry which is preliminary data.</text>
</comment>
<evidence type="ECO:0000313" key="1">
    <source>
        <dbReference type="EMBL" id="EFM26085.1"/>
    </source>
</evidence>
<dbReference type="SFLD" id="SFLDG01135">
    <property type="entry name" value="C1.5.6:_HAD__Beta-PGM__Phospha"/>
    <property type="match status" value="1"/>
</dbReference>
<dbReference type="HOGENOM" id="CLU_045011_19_4_9"/>
<dbReference type="Pfam" id="PF13419">
    <property type="entry name" value="HAD_2"/>
    <property type="match status" value="1"/>
</dbReference>
<proteinExistence type="predicted"/>
<gene>
    <name evidence="1" type="primary">nt5e</name>
    <name evidence="1" type="ORF">HMPREF9225_0276</name>
</gene>
<dbReference type="SUPFAM" id="SSF56784">
    <property type="entry name" value="HAD-like"/>
    <property type="match status" value="1"/>
</dbReference>
<dbReference type="Gene3D" id="3.40.50.1000">
    <property type="entry name" value="HAD superfamily/HAD-like"/>
    <property type="match status" value="1"/>
</dbReference>
<keyword evidence="1" id="KW-0378">Hydrolase</keyword>
<dbReference type="Proteomes" id="UP000003280">
    <property type="component" value="Unassembled WGS sequence"/>
</dbReference>
<dbReference type="InterPro" id="IPR050155">
    <property type="entry name" value="HAD-like_hydrolase_sf"/>
</dbReference>
<organism evidence="1 2">
    <name type="scientific">Peptoniphilus duerdenii ATCC BAA-1640</name>
    <dbReference type="NCBI Taxonomy" id="862517"/>
    <lineage>
        <taxon>Bacteria</taxon>
        <taxon>Bacillati</taxon>
        <taxon>Bacillota</taxon>
        <taxon>Tissierellia</taxon>
        <taxon>Tissierellales</taxon>
        <taxon>Peptoniphilaceae</taxon>
        <taxon>Peptoniphilus</taxon>
    </lineage>
</organism>
<dbReference type="InterPro" id="IPR041492">
    <property type="entry name" value="HAD_2"/>
</dbReference>
<evidence type="ECO:0000313" key="2">
    <source>
        <dbReference type="Proteomes" id="UP000003280"/>
    </source>
</evidence>
<dbReference type="AlphaFoldDB" id="E0NJD7"/>